<dbReference type="InterPro" id="IPR036163">
    <property type="entry name" value="HMA_dom_sf"/>
</dbReference>
<dbReference type="InterPro" id="IPR023299">
    <property type="entry name" value="ATPase_P-typ_cyto_dom_N"/>
</dbReference>
<evidence type="ECO:0000256" key="4">
    <source>
        <dbReference type="ARBA" id="ARBA00022723"/>
    </source>
</evidence>
<dbReference type="PRINTS" id="PR00119">
    <property type="entry name" value="CATATPASE"/>
</dbReference>
<dbReference type="PANTHER" id="PTHR43520">
    <property type="entry name" value="ATP7, ISOFORM B"/>
    <property type="match status" value="1"/>
</dbReference>
<accession>A0A318KVR0</accession>
<evidence type="ECO:0000256" key="11">
    <source>
        <dbReference type="ARBA" id="ARBA00047424"/>
    </source>
</evidence>
<dbReference type="InterPro" id="IPR006121">
    <property type="entry name" value="HMA_dom"/>
</dbReference>
<evidence type="ECO:0000256" key="3">
    <source>
        <dbReference type="ARBA" id="ARBA00022692"/>
    </source>
</evidence>
<comment type="catalytic activity">
    <reaction evidence="11">
        <text>Cu(2+)(in) + ATP + H2O = Cu(2+)(out) + ADP + phosphate + H(+)</text>
        <dbReference type="Rhea" id="RHEA:10376"/>
        <dbReference type="ChEBI" id="CHEBI:15377"/>
        <dbReference type="ChEBI" id="CHEBI:15378"/>
        <dbReference type="ChEBI" id="CHEBI:29036"/>
        <dbReference type="ChEBI" id="CHEBI:30616"/>
        <dbReference type="ChEBI" id="CHEBI:43474"/>
        <dbReference type="ChEBI" id="CHEBI:456216"/>
        <dbReference type="EC" id="7.2.2.9"/>
    </reaction>
</comment>
<evidence type="ECO:0000256" key="7">
    <source>
        <dbReference type="ARBA" id="ARBA00022967"/>
    </source>
</evidence>
<dbReference type="PROSITE" id="PS50846">
    <property type="entry name" value="HMA_2"/>
    <property type="match status" value="2"/>
</dbReference>
<dbReference type="PRINTS" id="PR00120">
    <property type="entry name" value="HATPASE"/>
</dbReference>
<dbReference type="PROSITE" id="PS01047">
    <property type="entry name" value="HMA_1"/>
    <property type="match status" value="2"/>
</dbReference>
<keyword evidence="7" id="KW-1278">Translocase</keyword>
<dbReference type="RefSeq" id="WP_110389228.1">
    <property type="nucleotide sequence ID" value="NZ_QJKI01000001.1"/>
</dbReference>
<dbReference type="GO" id="GO:0016887">
    <property type="term" value="F:ATP hydrolysis activity"/>
    <property type="evidence" value="ECO:0007669"/>
    <property type="project" value="InterPro"/>
</dbReference>
<keyword evidence="9 12" id="KW-0472">Membrane</keyword>
<keyword evidence="5 12" id="KW-0547">Nucleotide-binding</keyword>
<dbReference type="Proteomes" id="UP000247555">
    <property type="component" value="Unassembled WGS sequence"/>
</dbReference>
<dbReference type="GO" id="GO:0005524">
    <property type="term" value="F:ATP binding"/>
    <property type="evidence" value="ECO:0007669"/>
    <property type="project" value="UniProtKB-UniRule"/>
</dbReference>
<reference evidence="14 15" key="1">
    <citation type="submission" date="2018-05" db="EMBL/GenBank/DDBJ databases">
        <title>Genomic Encyclopedia of Type Strains, Phase IV (KMG-IV): sequencing the most valuable type-strain genomes for metagenomic binning, comparative biology and taxonomic classification.</title>
        <authorList>
            <person name="Goeker M."/>
        </authorList>
    </citation>
    <scope>NUCLEOTIDE SEQUENCE [LARGE SCALE GENOMIC DNA]</scope>
    <source>
        <strain evidence="14 15">DSM 29661</strain>
    </source>
</reference>
<dbReference type="GO" id="GO:0043682">
    <property type="term" value="F:P-type divalent copper transporter activity"/>
    <property type="evidence" value="ECO:0007669"/>
    <property type="project" value="UniProtKB-EC"/>
</dbReference>
<proteinExistence type="inferred from homology"/>
<dbReference type="InterPro" id="IPR017969">
    <property type="entry name" value="Heavy-metal-associated_CS"/>
</dbReference>
<comment type="caution">
    <text evidence="14">The sequence shown here is derived from an EMBL/GenBank/DDBJ whole genome shotgun (WGS) entry which is preliminary data.</text>
</comment>
<evidence type="ECO:0000313" key="15">
    <source>
        <dbReference type="Proteomes" id="UP000247555"/>
    </source>
</evidence>
<dbReference type="CDD" id="cd02094">
    <property type="entry name" value="P-type_ATPase_Cu-like"/>
    <property type="match status" value="1"/>
</dbReference>
<dbReference type="InterPro" id="IPR044492">
    <property type="entry name" value="P_typ_ATPase_HD_dom"/>
</dbReference>
<feature type="transmembrane region" description="Helical" evidence="12">
    <location>
        <begin position="431"/>
        <end position="457"/>
    </location>
</feature>
<keyword evidence="4 12" id="KW-0479">Metal-binding</keyword>
<feature type="transmembrane region" description="Helical" evidence="12">
    <location>
        <begin position="185"/>
        <end position="204"/>
    </location>
</feature>
<keyword evidence="6 12" id="KW-0067">ATP-binding</keyword>
<dbReference type="NCBIfam" id="TIGR01512">
    <property type="entry name" value="ATPase-IB2_Cd"/>
    <property type="match status" value="1"/>
</dbReference>
<sequence length="785" mass="81609">MTPPILTLPIAGMTCAACAVRLEKVLKRLPDVDAEVNFATASARLTSRTAQPPDLAAAMAAVARAGFQVPLSRQRLTLEGMTCAACAQRIEKVLNRLPGVHASVNFATASAEVDYPAGVVSSAQLLDAVRRAGYQAQLPRADAPITAAGEQDHTGRWLLASTLLALPFVAEMLAMLAGRHGLLPVAWQWALATPVQFLVGWRFYRGAWLSLRGGGANMDVLVALGTSMAYLLSVWTALTAPHHGHVYFEASVSVITLVLLGKWLEQRARRQTAGAIEALLKLAPTTARVERDGAVQDVPVAEVRVGEVVWVREGESAPVDGVVIDGQGSVDESLLTGESAPVSKGVDSPVYAATRNLQGVLRLRATGVGADTQLAAIIRQVGEAQGSKAPIQRLADVISGYFVPAVLAIAVATLLAVGASSGDWERAIMQAVAVLVIACPCALGLATPAAVMVGVGLGARHGVLFRHATALEHAGRLTVLAVDKTGTLTEGRPQLTEVIALAADNREQALALAASLEAGSEHPLAAAILRAAQDAQLGLQPVEAFSVSVGQGVSGVIHGRALRLGVPAWVSPTLAEHPQVTRLTEAGHTVAALADETQVLALLALSDAIRPSAAPTIARLRAMGVEVHMLTGDNPAAAARVAKALDIRCWQAGVRPDGKARAIAELQARGERVGMAGDGVNDAPALAQADVSLAMGGGSHVAIETADITLMHGDLLAAADAIDLSRRTLAKIRQNLFFAFIYNILGIPLAALGGLNPVIAGAAMAMSSVSVVSNALLLRRWRPGR</sequence>
<dbReference type="SFLD" id="SFLDG00002">
    <property type="entry name" value="C1.7:_P-type_atpase_like"/>
    <property type="match status" value="1"/>
</dbReference>
<feature type="transmembrane region" description="Helical" evidence="12">
    <location>
        <begin position="244"/>
        <end position="264"/>
    </location>
</feature>
<dbReference type="Pfam" id="PF00403">
    <property type="entry name" value="HMA"/>
    <property type="match status" value="2"/>
</dbReference>
<evidence type="ECO:0000259" key="13">
    <source>
        <dbReference type="PROSITE" id="PS50846"/>
    </source>
</evidence>
<dbReference type="GO" id="GO:0055070">
    <property type="term" value="P:copper ion homeostasis"/>
    <property type="evidence" value="ECO:0007669"/>
    <property type="project" value="TreeGrafter"/>
</dbReference>
<dbReference type="Gene3D" id="3.40.50.1000">
    <property type="entry name" value="HAD superfamily/HAD-like"/>
    <property type="match status" value="1"/>
</dbReference>
<dbReference type="NCBIfam" id="TIGR01511">
    <property type="entry name" value="ATPase-IB1_Cu"/>
    <property type="match status" value="1"/>
</dbReference>
<keyword evidence="12" id="KW-1003">Cell membrane</keyword>
<feature type="transmembrane region" description="Helical" evidence="12">
    <location>
        <begin position="735"/>
        <end position="752"/>
    </location>
</feature>
<dbReference type="InterPro" id="IPR027256">
    <property type="entry name" value="P-typ_ATPase_IB"/>
</dbReference>
<comment type="similarity">
    <text evidence="2 12">Belongs to the cation transport ATPase (P-type) (TC 3.A.3) family. Type IB subfamily.</text>
</comment>
<dbReference type="InterPro" id="IPR023214">
    <property type="entry name" value="HAD_sf"/>
</dbReference>
<comment type="subcellular location">
    <subcellularLocation>
        <location evidence="12">Cell membrane</location>
    </subcellularLocation>
    <subcellularLocation>
        <location evidence="1">Endomembrane system</location>
        <topology evidence="1">Multi-pass membrane protein</topology>
    </subcellularLocation>
</comment>
<dbReference type="InterPro" id="IPR018303">
    <property type="entry name" value="ATPase_P-typ_P_site"/>
</dbReference>
<dbReference type="InterPro" id="IPR023298">
    <property type="entry name" value="ATPase_P-typ_TM_dom_sf"/>
</dbReference>
<dbReference type="FunFam" id="2.70.150.10:FF:000002">
    <property type="entry name" value="Copper-transporting ATPase 1, putative"/>
    <property type="match status" value="1"/>
</dbReference>
<dbReference type="InterPro" id="IPR008250">
    <property type="entry name" value="ATPase_P-typ_transduc_dom_A_sf"/>
</dbReference>
<dbReference type="Gene3D" id="2.70.150.10">
    <property type="entry name" value="Calcium-transporting ATPase, cytoplasmic transduction domain A"/>
    <property type="match status" value="1"/>
</dbReference>
<dbReference type="GO" id="GO:0005507">
    <property type="term" value="F:copper ion binding"/>
    <property type="evidence" value="ECO:0007669"/>
    <property type="project" value="TreeGrafter"/>
</dbReference>
<evidence type="ECO:0000313" key="14">
    <source>
        <dbReference type="EMBL" id="PXX81911.1"/>
    </source>
</evidence>
<feature type="domain" description="HMA" evidence="13">
    <location>
        <begin position="4"/>
        <end position="70"/>
    </location>
</feature>
<dbReference type="Pfam" id="PF00702">
    <property type="entry name" value="Hydrolase"/>
    <property type="match status" value="1"/>
</dbReference>
<dbReference type="Gene3D" id="3.30.70.100">
    <property type="match status" value="2"/>
</dbReference>
<evidence type="ECO:0000256" key="1">
    <source>
        <dbReference type="ARBA" id="ARBA00004127"/>
    </source>
</evidence>
<dbReference type="EMBL" id="QJKI01000001">
    <property type="protein sequence ID" value="PXX81911.1"/>
    <property type="molecule type" value="Genomic_DNA"/>
</dbReference>
<dbReference type="PANTHER" id="PTHR43520:SF8">
    <property type="entry name" value="P-TYPE CU(+) TRANSPORTER"/>
    <property type="match status" value="1"/>
</dbReference>
<dbReference type="InterPro" id="IPR001757">
    <property type="entry name" value="P_typ_ATPase"/>
</dbReference>
<dbReference type="CDD" id="cd00371">
    <property type="entry name" value="HMA"/>
    <property type="match status" value="2"/>
</dbReference>
<evidence type="ECO:0000256" key="2">
    <source>
        <dbReference type="ARBA" id="ARBA00006024"/>
    </source>
</evidence>
<evidence type="ECO:0000256" key="12">
    <source>
        <dbReference type="RuleBase" id="RU362081"/>
    </source>
</evidence>
<organism evidence="14 15">
    <name type="scientific">Rivihabitans pingtungensis</name>
    <dbReference type="NCBI Taxonomy" id="1054498"/>
    <lineage>
        <taxon>Bacteria</taxon>
        <taxon>Pseudomonadati</taxon>
        <taxon>Pseudomonadota</taxon>
        <taxon>Betaproteobacteria</taxon>
        <taxon>Neisseriales</taxon>
        <taxon>Aquaspirillaceae</taxon>
        <taxon>Rivihabitans</taxon>
    </lineage>
</organism>
<evidence type="ECO:0000256" key="9">
    <source>
        <dbReference type="ARBA" id="ARBA00023136"/>
    </source>
</evidence>
<keyword evidence="15" id="KW-1185">Reference proteome</keyword>
<feature type="transmembrane region" description="Helical" evidence="12">
    <location>
        <begin position="758"/>
        <end position="778"/>
    </location>
</feature>
<dbReference type="EC" id="7.2.2.9" evidence="10"/>
<dbReference type="AlphaFoldDB" id="A0A318KVR0"/>
<dbReference type="FunFam" id="3.30.70.100:FF:000005">
    <property type="entry name" value="Copper-exporting P-type ATPase A"/>
    <property type="match status" value="1"/>
</dbReference>
<dbReference type="Pfam" id="PF00122">
    <property type="entry name" value="E1-E2_ATPase"/>
    <property type="match status" value="1"/>
</dbReference>
<gene>
    <name evidence="14" type="ORF">DFR34_101140</name>
</gene>
<dbReference type="NCBIfam" id="TIGR01525">
    <property type="entry name" value="ATPase-IB_hvy"/>
    <property type="match status" value="1"/>
</dbReference>
<evidence type="ECO:0000256" key="5">
    <source>
        <dbReference type="ARBA" id="ARBA00022741"/>
    </source>
</evidence>
<name>A0A318KVR0_9NEIS</name>
<dbReference type="InterPro" id="IPR059000">
    <property type="entry name" value="ATPase_P-type_domA"/>
</dbReference>
<dbReference type="Gene3D" id="3.40.1110.10">
    <property type="entry name" value="Calcium-transporting ATPase, cytoplasmic domain N"/>
    <property type="match status" value="1"/>
</dbReference>
<dbReference type="SFLD" id="SFLDF00027">
    <property type="entry name" value="p-type_atpase"/>
    <property type="match status" value="1"/>
</dbReference>
<evidence type="ECO:0000256" key="8">
    <source>
        <dbReference type="ARBA" id="ARBA00022989"/>
    </source>
</evidence>
<dbReference type="PROSITE" id="PS00154">
    <property type="entry name" value="ATPASE_E1_E2"/>
    <property type="match status" value="1"/>
</dbReference>
<dbReference type="GO" id="GO:0005886">
    <property type="term" value="C:plasma membrane"/>
    <property type="evidence" value="ECO:0007669"/>
    <property type="project" value="UniProtKB-SubCell"/>
</dbReference>
<evidence type="ECO:0000256" key="6">
    <source>
        <dbReference type="ARBA" id="ARBA00022840"/>
    </source>
</evidence>
<dbReference type="GO" id="GO:0012505">
    <property type="term" value="C:endomembrane system"/>
    <property type="evidence" value="ECO:0007669"/>
    <property type="project" value="UniProtKB-SubCell"/>
</dbReference>
<dbReference type="SUPFAM" id="SSF56784">
    <property type="entry name" value="HAD-like"/>
    <property type="match status" value="1"/>
</dbReference>
<feature type="domain" description="HMA" evidence="13">
    <location>
        <begin position="72"/>
        <end position="137"/>
    </location>
</feature>
<dbReference type="SFLD" id="SFLDS00003">
    <property type="entry name" value="Haloacid_Dehalogenase"/>
    <property type="match status" value="1"/>
</dbReference>
<dbReference type="SUPFAM" id="SSF55008">
    <property type="entry name" value="HMA, heavy metal-associated domain"/>
    <property type="match status" value="2"/>
</dbReference>
<keyword evidence="8 12" id="KW-1133">Transmembrane helix</keyword>
<dbReference type="NCBIfam" id="TIGR01494">
    <property type="entry name" value="ATPase_P-type"/>
    <property type="match status" value="1"/>
</dbReference>
<feature type="transmembrane region" description="Helical" evidence="12">
    <location>
        <begin position="398"/>
        <end position="419"/>
    </location>
</feature>
<evidence type="ECO:0000256" key="10">
    <source>
        <dbReference type="ARBA" id="ARBA00038904"/>
    </source>
</evidence>
<dbReference type="SUPFAM" id="SSF81653">
    <property type="entry name" value="Calcium ATPase, transduction domain A"/>
    <property type="match status" value="1"/>
</dbReference>
<dbReference type="OrthoDB" id="8552908at2"/>
<dbReference type="InterPro" id="IPR036412">
    <property type="entry name" value="HAD-like_sf"/>
</dbReference>
<keyword evidence="3 12" id="KW-0812">Transmembrane</keyword>
<protein>
    <recommendedName>
        <fullName evidence="10">P-type Cu(2+) transporter</fullName>
        <ecNumber evidence="10">7.2.2.9</ecNumber>
    </recommendedName>
</protein>
<dbReference type="SUPFAM" id="SSF81665">
    <property type="entry name" value="Calcium ATPase, transmembrane domain M"/>
    <property type="match status" value="1"/>
</dbReference>
<feature type="transmembrane region" description="Helical" evidence="12">
    <location>
        <begin position="216"/>
        <end position="238"/>
    </location>
</feature>